<evidence type="ECO:0000256" key="1">
    <source>
        <dbReference type="SAM" id="Phobius"/>
    </source>
</evidence>
<keyword evidence="3" id="KW-1185">Reference proteome</keyword>
<organism evidence="2 3">
    <name type="scientific">Flavipsychrobacter stenotrophus</name>
    <dbReference type="NCBI Taxonomy" id="2077091"/>
    <lineage>
        <taxon>Bacteria</taxon>
        <taxon>Pseudomonadati</taxon>
        <taxon>Bacteroidota</taxon>
        <taxon>Chitinophagia</taxon>
        <taxon>Chitinophagales</taxon>
        <taxon>Chitinophagaceae</taxon>
        <taxon>Flavipsychrobacter</taxon>
    </lineage>
</organism>
<name>A0A2S7SZM2_9BACT</name>
<sequence length="447" mass="50009">MILHLFFLFIYISLGGVLSPSAMLMVAIAESCMAIYVKVRDTKYFILPYIITLATLLTVNIGNLSLIDRVENKADLMYIFTVPEYIPDAVMIWCVGCSIFFLGYTFFEKRSMPSVAVNITPKQSNVIFYIMLGFLVFAPWIFPLLSFLGNFAKIFGLLANVGVLFFAKLWASTDNKKYRNYAIVLLVLQTYNGIFHSYLRYEIIIPTIVFSIGYFAGKRNISYLLSYRTLPLIVVLGLFFNGFTQLEAYRSNFAVGIQNIYFGGSDEEEDAPLEAYTTTKDRGGAFDRASTIGQITAILKLVNTNGFYGGLASEPLVAALVPRILWPEKPRIAIGQWFAIETGTAYVREGETKANNSVNMTVPGELYLDFGWVGLAIGCFLFGGFFVTLWNSSQFYISNYNLTGAIWGGYILLNSLAGISGDLQISITLLSFYIIFVVIKRLCGQFV</sequence>
<accession>A0A2S7SZM2</accession>
<comment type="caution">
    <text evidence="2">The sequence shown here is derived from an EMBL/GenBank/DDBJ whole genome shotgun (WGS) entry which is preliminary data.</text>
</comment>
<protein>
    <recommendedName>
        <fullName evidence="4">Oligosaccharide repeat unit polymerase</fullName>
    </recommendedName>
</protein>
<feature type="transmembrane region" description="Helical" evidence="1">
    <location>
        <begin position="201"/>
        <end position="217"/>
    </location>
</feature>
<feature type="transmembrane region" description="Helical" evidence="1">
    <location>
        <begin position="370"/>
        <end position="390"/>
    </location>
</feature>
<proteinExistence type="predicted"/>
<evidence type="ECO:0000313" key="3">
    <source>
        <dbReference type="Proteomes" id="UP000239872"/>
    </source>
</evidence>
<keyword evidence="1" id="KW-0812">Transmembrane</keyword>
<reference evidence="2 3" key="1">
    <citation type="submission" date="2018-01" db="EMBL/GenBank/DDBJ databases">
        <title>A novel member of the phylum Bacteroidetes isolated from glacier ice.</title>
        <authorList>
            <person name="Liu Q."/>
            <person name="Xin Y.-H."/>
        </authorList>
    </citation>
    <scope>NUCLEOTIDE SEQUENCE [LARGE SCALE GENOMIC DNA]</scope>
    <source>
        <strain evidence="2 3">RB1R16</strain>
    </source>
</reference>
<keyword evidence="1" id="KW-0472">Membrane</keyword>
<evidence type="ECO:0000313" key="2">
    <source>
        <dbReference type="EMBL" id="PQJ12015.1"/>
    </source>
</evidence>
<feature type="transmembrane region" description="Helical" evidence="1">
    <location>
        <begin position="44"/>
        <end position="65"/>
    </location>
</feature>
<dbReference type="AlphaFoldDB" id="A0A2S7SZM2"/>
<evidence type="ECO:0008006" key="4">
    <source>
        <dbReference type="Google" id="ProtNLM"/>
    </source>
</evidence>
<gene>
    <name evidence="2" type="ORF">CJD36_009510</name>
</gene>
<dbReference type="EMBL" id="PPSL01000002">
    <property type="protein sequence ID" value="PQJ12015.1"/>
    <property type="molecule type" value="Genomic_DNA"/>
</dbReference>
<feature type="transmembrane region" description="Helical" evidence="1">
    <location>
        <begin position="224"/>
        <end position="243"/>
    </location>
</feature>
<dbReference type="RefSeq" id="WP_105038894.1">
    <property type="nucleotide sequence ID" value="NZ_PPSL01000002.1"/>
</dbReference>
<dbReference type="Proteomes" id="UP000239872">
    <property type="component" value="Unassembled WGS sequence"/>
</dbReference>
<keyword evidence="1" id="KW-1133">Transmembrane helix</keyword>
<dbReference type="OrthoDB" id="966190at2"/>
<feature type="transmembrane region" description="Helical" evidence="1">
    <location>
        <begin position="85"/>
        <end position="107"/>
    </location>
</feature>
<feature type="transmembrane region" description="Helical" evidence="1">
    <location>
        <begin position="127"/>
        <end position="148"/>
    </location>
</feature>
<feature type="transmembrane region" description="Helical" evidence="1">
    <location>
        <begin position="154"/>
        <end position="171"/>
    </location>
</feature>
<feature type="transmembrane region" description="Helical" evidence="1">
    <location>
        <begin position="425"/>
        <end position="443"/>
    </location>
</feature>
<feature type="transmembrane region" description="Helical" evidence="1">
    <location>
        <begin position="6"/>
        <end position="37"/>
    </location>
</feature>
<feature type="transmembrane region" description="Helical" evidence="1">
    <location>
        <begin position="402"/>
        <end position="419"/>
    </location>
</feature>